<dbReference type="Proteomes" id="UP000178603">
    <property type="component" value="Unassembled WGS sequence"/>
</dbReference>
<sequence length="89" mass="10397">MTVLFTRLNITAPSDLISELRRVVPERMRSKIVSEALEEKLTKIKREKAIEELAGIWKKAGGIPFKNDKELSLWRKKLWSSFDKRLAKE</sequence>
<accession>A0A1F8AV75</accession>
<gene>
    <name evidence="1" type="ORF">A3E44_01245</name>
</gene>
<evidence type="ECO:0000313" key="1">
    <source>
        <dbReference type="EMBL" id="OGM55530.1"/>
    </source>
</evidence>
<dbReference type="EMBL" id="MGGW01000002">
    <property type="protein sequence ID" value="OGM55530.1"/>
    <property type="molecule type" value="Genomic_DNA"/>
</dbReference>
<proteinExistence type="predicted"/>
<organism evidence="1 2">
    <name type="scientific">Candidatus Woesebacteria bacterium RIFCSPHIGHO2_12_FULL_41_24</name>
    <dbReference type="NCBI Taxonomy" id="1802510"/>
    <lineage>
        <taxon>Bacteria</taxon>
        <taxon>Candidatus Woeseibacteriota</taxon>
    </lineage>
</organism>
<reference evidence="1 2" key="1">
    <citation type="journal article" date="2016" name="Nat. Commun.">
        <title>Thousands of microbial genomes shed light on interconnected biogeochemical processes in an aquifer system.</title>
        <authorList>
            <person name="Anantharaman K."/>
            <person name="Brown C.T."/>
            <person name="Hug L.A."/>
            <person name="Sharon I."/>
            <person name="Castelle C.J."/>
            <person name="Probst A.J."/>
            <person name="Thomas B.C."/>
            <person name="Singh A."/>
            <person name="Wilkins M.J."/>
            <person name="Karaoz U."/>
            <person name="Brodie E.L."/>
            <person name="Williams K.H."/>
            <person name="Hubbard S.S."/>
            <person name="Banfield J.F."/>
        </authorList>
    </citation>
    <scope>NUCLEOTIDE SEQUENCE [LARGE SCALE GENOMIC DNA]</scope>
</reference>
<evidence type="ECO:0008006" key="3">
    <source>
        <dbReference type="Google" id="ProtNLM"/>
    </source>
</evidence>
<dbReference type="AlphaFoldDB" id="A0A1F8AV75"/>
<protein>
    <recommendedName>
        <fullName evidence="3">Ribbon-helix-helix protein CopG domain-containing protein</fullName>
    </recommendedName>
</protein>
<comment type="caution">
    <text evidence="1">The sequence shown here is derived from an EMBL/GenBank/DDBJ whole genome shotgun (WGS) entry which is preliminary data.</text>
</comment>
<name>A0A1F8AV75_9BACT</name>
<evidence type="ECO:0000313" key="2">
    <source>
        <dbReference type="Proteomes" id="UP000178603"/>
    </source>
</evidence>